<dbReference type="EMBL" id="JABFTP020000144">
    <property type="protein sequence ID" value="KAL3283047.1"/>
    <property type="molecule type" value="Genomic_DNA"/>
</dbReference>
<reference evidence="1 2" key="1">
    <citation type="journal article" date="2021" name="BMC Biol.">
        <title>Horizontally acquired antibacterial genes associated with adaptive radiation of ladybird beetles.</title>
        <authorList>
            <person name="Li H.S."/>
            <person name="Tang X.F."/>
            <person name="Huang Y.H."/>
            <person name="Xu Z.Y."/>
            <person name="Chen M.L."/>
            <person name="Du X.Y."/>
            <person name="Qiu B.Y."/>
            <person name="Chen P.T."/>
            <person name="Zhang W."/>
            <person name="Slipinski A."/>
            <person name="Escalona H.E."/>
            <person name="Waterhouse R.M."/>
            <person name="Zwick A."/>
            <person name="Pang H."/>
        </authorList>
    </citation>
    <scope>NUCLEOTIDE SEQUENCE [LARGE SCALE GENOMIC DNA]</scope>
    <source>
        <strain evidence="1">SYSU2018</strain>
    </source>
</reference>
<evidence type="ECO:0000313" key="1">
    <source>
        <dbReference type="EMBL" id="KAL3283047.1"/>
    </source>
</evidence>
<accession>A0ABD2NXC2</accession>
<sequence>MANEVTPSNQVVEDMLMDLAKPDPMTPNIIENDLSAPTFTVTDINLALLKAKKNTAPELDGLNFPLLLVEMKKSAILLFHKQNKPPDIVNSYRPIALIPCVTKILELIIKERI</sequence>
<dbReference type="AlphaFoldDB" id="A0ABD2NXC2"/>
<gene>
    <name evidence="1" type="ORF">HHI36_006205</name>
</gene>
<proteinExistence type="predicted"/>
<protein>
    <recommendedName>
        <fullName evidence="3">Reverse transcriptase domain-containing protein</fullName>
    </recommendedName>
</protein>
<evidence type="ECO:0008006" key="3">
    <source>
        <dbReference type="Google" id="ProtNLM"/>
    </source>
</evidence>
<evidence type="ECO:0000313" key="2">
    <source>
        <dbReference type="Proteomes" id="UP001516400"/>
    </source>
</evidence>
<organism evidence="1 2">
    <name type="scientific">Cryptolaemus montrouzieri</name>
    <dbReference type="NCBI Taxonomy" id="559131"/>
    <lineage>
        <taxon>Eukaryota</taxon>
        <taxon>Metazoa</taxon>
        <taxon>Ecdysozoa</taxon>
        <taxon>Arthropoda</taxon>
        <taxon>Hexapoda</taxon>
        <taxon>Insecta</taxon>
        <taxon>Pterygota</taxon>
        <taxon>Neoptera</taxon>
        <taxon>Endopterygota</taxon>
        <taxon>Coleoptera</taxon>
        <taxon>Polyphaga</taxon>
        <taxon>Cucujiformia</taxon>
        <taxon>Coccinelloidea</taxon>
        <taxon>Coccinellidae</taxon>
        <taxon>Scymninae</taxon>
        <taxon>Scymnini</taxon>
        <taxon>Cryptolaemus</taxon>
    </lineage>
</organism>
<keyword evidence="2" id="KW-1185">Reference proteome</keyword>
<comment type="caution">
    <text evidence="1">The sequence shown here is derived from an EMBL/GenBank/DDBJ whole genome shotgun (WGS) entry which is preliminary data.</text>
</comment>
<name>A0ABD2NXC2_9CUCU</name>
<dbReference type="Proteomes" id="UP001516400">
    <property type="component" value="Unassembled WGS sequence"/>
</dbReference>